<comment type="caution">
    <text evidence="1">The sequence shown here is derived from an EMBL/GenBank/DDBJ whole genome shotgun (WGS) entry which is preliminary data.</text>
</comment>
<gene>
    <name evidence="1" type="ORF">GMARGA_LOCUS23652</name>
</gene>
<sequence>HSPTQSELQITFLSIESCSDKETSIYCETNNSITSITSKQIASQSEGVPVSVTPNITNSDIYQPICMKFKSLEDIEINKFLDLENKKRVSNEIRQRNREKKLQCNSASQEALDFSEYYFHYFL</sequence>
<evidence type="ECO:0000313" key="2">
    <source>
        <dbReference type="Proteomes" id="UP000789901"/>
    </source>
</evidence>
<name>A0ABN7VWW0_GIGMA</name>
<proteinExistence type="predicted"/>
<feature type="non-terminal residue" evidence="1">
    <location>
        <position position="1"/>
    </location>
</feature>
<dbReference type="EMBL" id="CAJVQB010024146">
    <property type="protein sequence ID" value="CAG8803456.1"/>
    <property type="molecule type" value="Genomic_DNA"/>
</dbReference>
<evidence type="ECO:0000313" key="1">
    <source>
        <dbReference type="EMBL" id="CAG8803456.1"/>
    </source>
</evidence>
<keyword evidence="2" id="KW-1185">Reference proteome</keyword>
<dbReference type="Proteomes" id="UP000789901">
    <property type="component" value="Unassembled WGS sequence"/>
</dbReference>
<organism evidence="1 2">
    <name type="scientific">Gigaspora margarita</name>
    <dbReference type="NCBI Taxonomy" id="4874"/>
    <lineage>
        <taxon>Eukaryota</taxon>
        <taxon>Fungi</taxon>
        <taxon>Fungi incertae sedis</taxon>
        <taxon>Mucoromycota</taxon>
        <taxon>Glomeromycotina</taxon>
        <taxon>Glomeromycetes</taxon>
        <taxon>Diversisporales</taxon>
        <taxon>Gigasporaceae</taxon>
        <taxon>Gigaspora</taxon>
    </lineage>
</organism>
<accession>A0ABN7VWW0</accession>
<reference evidence="1 2" key="1">
    <citation type="submission" date="2021-06" db="EMBL/GenBank/DDBJ databases">
        <authorList>
            <person name="Kallberg Y."/>
            <person name="Tangrot J."/>
            <person name="Rosling A."/>
        </authorList>
    </citation>
    <scope>NUCLEOTIDE SEQUENCE [LARGE SCALE GENOMIC DNA]</scope>
    <source>
        <strain evidence="1 2">120-4 pot B 10/14</strain>
    </source>
</reference>
<protein>
    <submittedName>
        <fullName evidence="1">20695_t:CDS:1</fullName>
    </submittedName>
</protein>